<accession>A0ACB9Z292</accession>
<dbReference type="EMBL" id="MU393467">
    <property type="protein sequence ID" value="KAI4865763.1"/>
    <property type="molecule type" value="Genomic_DNA"/>
</dbReference>
<evidence type="ECO:0000313" key="2">
    <source>
        <dbReference type="Proteomes" id="UP001497700"/>
    </source>
</evidence>
<comment type="caution">
    <text evidence="1">The sequence shown here is derived from an EMBL/GenBank/DDBJ whole genome shotgun (WGS) entry which is preliminary data.</text>
</comment>
<reference evidence="1 2" key="1">
    <citation type="journal article" date="2022" name="New Phytol.">
        <title>Ecological generalism drives hyperdiversity of secondary metabolite gene clusters in xylarialean endophytes.</title>
        <authorList>
            <person name="Franco M.E.E."/>
            <person name="Wisecaver J.H."/>
            <person name="Arnold A.E."/>
            <person name="Ju Y.M."/>
            <person name="Slot J.C."/>
            <person name="Ahrendt S."/>
            <person name="Moore L.P."/>
            <person name="Eastman K.E."/>
            <person name="Scott K."/>
            <person name="Konkel Z."/>
            <person name="Mondo S.J."/>
            <person name="Kuo A."/>
            <person name="Hayes R.D."/>
            <person name="Haridas S."/>
            <person name="Andreopoulos B."/>
            <person name="Riley R."/>
            <person name="LaButti K."/>
            <person name="Pangilinan J."/>
            <person name="Lipzen A."/>
            <person name="Amirebrahimi M."/>
            <person name="Yan J."/>
            <person name="Adam C."/>
            <person name="Keymanesh K."/>
            <person name="Ng V."/>
            <person name="Louie K."/>
            <person name="Northen T."/>
            <person name="Drula E."/>
            <person name="Henrissat B."/>
            <person name="Hsieh H.M."/>
            <person name="Youens-Clark K."/>
            <person name="Lutzoni F."/>
            <person name="Miadlikowska J."/>
            <person name="Eastwood D.C."/>
            <person name="Hamelin R.C."/>
            <person name="Grigoriev I.V."/>
            <person name="U'Ren J.M."/>
        </authorList>
    </citation>
    <scope>NUCLEOTIDE SEQUENCE [LARGE SCALE GENOMIC DNA]</scope>
    <source>
        <strain evidence="1 2">CBS 119005</strain>
    </source>
</reference>
<proteinExistence type="predicted"/>
<gene>
    <name evidence="1" type="ORF">F4820DRAFT_278753</name>
</gene>
<dbReference type="Proteomes" id="UP001497700">
    <property type="component" value="Unassembled WGS sequence"/>
</dbReference>
<evidence type="ECO:0000313" key="1">
    <source>
        <dbReference type="EMBL" id="KAI4865763.1"/>
    </source>
</evidence>
<keyword evidence="2" id="KW-1185">Reference proteome</keyword>
<protein>
    <submittedName>
        <fullName evidence="1">Uncharacterized protein</fullName>
    </submittedName>
</protein>
<organism evidence="1 2">
    <name type="scientific">Hypoxylon rubiginosum</name>
    <dbReference type="NCBI Taxonomy" id="110542"/>
    <lineage>
        <taxon>Eukaryota</taxon>
        <taxon>Fungi</taxon>
        <taxon>Dikarya</taxon>
        <taxon>Ascomycota</taxon>
        <taxon>Pezizomycotina</taxon>
        <taxon>Sordariomycetes</taxon>
        <taxon>Xylariomycetidae</taxon>
        <taxon>Xylariales</taxon>
        <taxon>Hypoxylaceae</taxon>
        <taxon>Hypoxylon</taxon>
    </lineage>
</organism>
<sequence>MANLNGNNVGSERRRSGDSTWSFGAGSCKSYTASESTPEAWSHLPSRRVDLAWPNSSTSSIPESPCHTKGKNVSSSSTLAGEDNFPRALGPKRPLRRRAAHPNLLSQSLRDIGYESPAGSSGSSLAAFAFEGFDGCHADPDNEPSEESEKLENSERASVGGSQNQDGNGPALGDVGGYGVASWIGRGWRPWRTSRSSSKSDERKKPERRFRRLVSRGLDKVKDILDRYKTKDAGLVEPDYELDDWSYAMPALPLARLDGTQSRLGYVTTYRGYQFRAPHTSYGTPPPIVSTPPRLGYRGSGSDMASALTWSPRTSRLSGLND</sequence>
<name>A0ACB9Z292_9PEZI</name>